<dbReference type="AlphaFoldDB" id="A0A7J7N4F7"/>
<proteinExistence type="predicted"/>
<organism evidence="1 2">
    <name type="scientific">Kingdonia uniflora</name>
    <dbReference type="NCBI Taxonomy" id="39325"/>
    <lineage>
        <taxon>Eukaryota</taxon>
        <taxon>Viridiplantae</taxon>
        <taxon>Streptophyta</taxon>
        <taxon>Embryophyta</taxon>
        <taxon>Tracheophyta</taxon>
        <taxon>Spermatophyta</taxon>
        <taxon>Magnoliopsida</taxon>
        <taxon>Ranunculales</taxon>
        <taxon>Circaeasteraceae</taxon>
        <taxon>Kingdonia</taxon>
    </lineage>
</organism>
<keyword evidence="2" id="KW-1185">Reference proteome</keyword>
<gene>
    <name evidence="1" type="ORF">GIB67_008549</name>
</gene>
<dbReference type="OrthoDB" id="1734998at2759"/>
<sequence length="178" mass="20164">MPFPVGNWRSVNGNRLIMEQRQFQYDAQFIHVVANGAILSARNDDISSINDEALSLFLGESIVYLVADKTEEDESADRTYNDRCPRFSRFTRFVSSRTKISTVERNVEYGTGFGLRRSCKNTVAISIGTSAGYGRFRVRIRRSKLKAYGIIDFYMQDEFDDFEGVTKVAQASLGARLA</sequence>
<evidence type="ECO:0000313" key="1">
    <source>
        <dbReference type="EMBL" id="KAF6161788.1"/>
    </source>
</evidence>
<name>A0A7J7N4F7_9MAGN</name>
<dbReference type="Proteomes" id="UP000541444">
    <property type="component" value="Unassembled WGS sequence"/>
</dbReference>
<comment type="caution">
    <text evidence="1">The sequence shown here is derived from an EMBL/GenBank/DDBJ whole genome shotgun (WGS) entry which is preliminary data.</text>
</comment>
<evidence type="ECO:0000313" key="2">
    <source>
        <dbReference type="Proteomes" id="UP000541444"/>
    </source>
</evidence>
<reference evidence="1 2" key="1">
    <citation type="journal article" date="2020" name="IScience">
        <title>Genome Sequencing of the Endangered Kingdonia uniflora (Circaeasteraceae, Ranunculales) Reveals Potential Mechanisms of Evolutionary Specialization.</title>
        <authorList>
            <person name="Sun Y."/>
            <person name="Deng T."/>
            <person name="Zhang A."/>
            <person name="Moore M.J."/>
            <person name="Landis J.B."/>
            <person name="Lin N."/>
            <person name="Zhang H."/>
            <person name="Zhang X."/>
            <person name="Huang J."/>
            <person name="Zhang X."/>
            <person name="Sun H."/>
            <person name="Wang H."/>
        </authorList>
    </citation>
    <scope>NUCLEOTIDE SEQUENCE [LARGE SCALE GENOMIC DNA]</scope>
    <source>
        <strain evidence="1">TB1705</strain>
        <tissue evidence="1">Leaf</tissue>
    </source>
</reference>
<accession>A0A7J7N4F7</accession>
<protein>
    <submittedName>
        <fullName evidence="1">Uncharacterized protein</fullName>
    </submittedName>
</protein>
<dbReference type="EMBL" id="JACGCM010001096">
    <property type="protein sequence ID" value="KAF6161788.1"/>
    <property type="molecule type" value="Genomic_DNA"/>
</dbReference>